<dbReference type="AlphaFoldDB" id="A0A0K0FYR5"/>
<organism evidence="2 3">
    <name type="scientific">Strongyloides venezuelensis</name>
    <name type="common">Threadworm</name>
    <dbReference type="NCBI Taxonomy" id="75913"/>
    <lineage>
        <taxon>Eukaryota</taxon>
        <taxon>Metazoa</taxon>
        <taxon>Ecdysozoa</taxon>
        <taxon>Nematoda</taxon>
        <taxon>Chromadorea</taxon>
        <taxon>Rhabditida</taxon>
        <taxon>Tylenchina</taxon>
        <taxon>Panagrolaimomorpha</taxon>
        <taxon>Strongyloidoidea</taxon>
        <taxon>Strongyloididae</taxon>
        <taxon>Strongyloides</taxon>
    </lineage>
</organism>
<proteinExistence type="predicted"/>
<reference evidence="2" key="1">
    <citation type="submission" date="2014-07" db="EMBL/GenBank/DDBJ databases">
        <authorList>
            <person name="Martin A.A"/>
            <person name="De Silva N."/>
        </authorList>
    </citation>
    <scope>NUCLEOTIDE SEQUENCE</scope>
</reference>
<dbReference type="WBParaSite" id="SVE_1759200.1">
    <property type="protein sequence ID" value="SVE_1759200.1"/>
    <property type="gene ID" value="SVE_1759200"/>
</dbReference>
<keyword evidence="2" id="KW-1185">Reference proteome</keyword>
<feature type="signal peptide" evidence="1">
    <location>
        <begin position="1"/>
        <end position="16"/>
    </location>
</feature>
<evidence type="ECO:0000313" key="2">
    <source>
        <dbReference type="Proteomes" id="UP000035680"/>
    </source>
</evidence>
<name>A0A0K0FYR5_STRVS</name>
<reference evidence="3" key="2">
    <citation type="submission" date="2015-08" db="UniProtKB">
        <authorList>
            <consortium name="WormBaseParasite"/>
        </authorList>
    </citation>
    <scope>IDENTIFICATION</scope>
</reference>
<accession>A0A0K0FYR5</accession>
<evidence type="ECO:0000313" key="3">
    <source>
        <dbReference type="WBParaSite" id="SVE_1759200.1"/>
    </source>
</evidence>
<feature type="chain" id="PRO_5005330342" evidence="1">
    <location>
        <begin position="17"/>
        <end position="102"/>
    </location>
</feature>
<dbReference type="Proteomes" id="UP000035680">
    <property type="component" value="Unassembled WGS sequence"/>
</dbReference>
<sequence length="102" mass="11805">MSIVFLSTIILHLVICSNDKPKANSPKVLRNEGVLMKYDIDKFKAVENCSQKEDRNVFENTEENKNSQNKTSEPFDVPCFIPSETYKTQLKENDYEMIVVKN</sequence>
<evidence type="ECO:0000256" key="1">
    <source>
        <dbReference type="SAM" id="SignalP"/>
    </source>
</evidence>
<keyword evidence="1" id="KW-0732">Signal</keyword>
<protein>
    <submittedName>
        <fullName evidence="3">Plasmodium yoelii subtelomeric region (PYST-C1)</fullName>
    </submittedName>
</protein>